<evidence type="ECO:0000313" key="3">
    <source>
        <dbReference type="Proteomes" id="UP000032279"/>
    </source>
</evidence>
<reference evidence="2 3" key="1">
    <citation type="submission" date="2013-08" db="EMBL/GenBank/DDBJ databases">
        <title>Lactobacillus wasatchii sp. WDC04, a late gas producing bacteria isolated from aged chedder cheese.</title>
        <authorList>
            <person name="Oberg C.J."/>
            <person name="Culumber M."/>
            <person name="McMahon D.J."/>
            <person name="Broadbent J.R."/>
            <person name="Oberg T.S."/>
            <person name="Ortaki F."/>
        </authorList>
    </citation>
    <scope>NUCLEOTIDE SEQUENCE [LARGE SCALE GENOMIC DNA]</scope>
    <source>
        <strain evidence="2 3">WDC04</strain>
    </source>
</reference>
<name>A0A0D1A7X9_9LACO</name>
<sequence>MNGILANTKYYLLAILNWSILMLFLVSVAIFITLNLTPIMVSVSQQTIIHVTQQQIIADYWRLMHFLQLPWIDSLHFNFVPLSSTGKQHFNDVRNLILFNEAVLVVTGVISLRVLRHKKKKQQLWQLLLPSRTILTVVPVFCALLAINFNSAFIKFHQLMFRNQDWVFNPNTDPIINILNETFFIQSFLLFVILLETELLMIYWLSVHQSTISE</sequence>
<feature type="transmembrane region" description="Helical" evidence="1">
    <location>
        <begin position="183"/>
        <end position="205"/>
    </location>
</feature>
<dbReference type="OrthoDB" id="9813051at2"/>
<dbReference type="STRING" id="1335616.WDC_1579"/>
<keyword evidence="1" id="KW-0472">Membrane</keyword>
<evidence type="ECO:0000256" key="1">
    <source>
        <dbReference type="SAM" id="Phobius"/>
    </source>
</evidence>
<feature type="transmembrane region" description="Helical" evidence="1">
    <location>
        <begin position="12"/>
        <end position="34"/>
    </location>
</feature>
<dbReference type="EMBL" id="AWTT01000044">
    <property type="protein sequence ID" value="KIS02861.1"/>
    <property type="molecule type" value="Genomic_DNA"/>
</dbReference>
<dbReference type="Proteomes" id="UP000032279">
    <property type="component" value="Unassembled WGS sequence"/>
</dbReference>
<feature type="transmembrane region" description="Helical" evidence="1">
    <location>
        <begin position="96"/>
        <end position="115"/>
    </location>
</feature>
<comment type="caution">
    <text evidence="2">The sequence shown here is derived from an EMBL/GenBank/DDBJ whole genome shotgun (WGS) entry which is preliminary data.</text>
</comment>
<dbReference type="InterPro" id="IPR010178">
    <property type="entry name" value="Lit"/>
</dbReference>
<keyword evidence="1" id="KW-1133">Transmembrane helix</keyword>
<organism evidence="2 3">
    <name type="scientific">Paucilactobacillus wasatchensis</name>
    <dbReference type="NCBI Taxonomy" id="1335616"/>
    <lineage>
        <taxon>Bacteria</taxon>
        <taxon>Bacillati</taxon>
        <taxon>Bacillota</taxon>
        <taxon>Bacilli</taxon>
        <taxon>Lactobacillales</taxon>
        <taxon>Lactobacillaceae</taxon>
        <taxon>Paucilactobacillus</taxon>
    </lineage>
</organism>
<dbReference type="NCBIfam" id="TIGR01906">
    <property type="entry name" value="integ_TIGR01906"/>
    <property type="match status" value="1"/>
</dbReference>
<dbReference type="Pfam" id="PF07314">
    <property type="entry name" value="Lit"/>
    <property type="match status" value="1"/>
</dbReference>
<dbReference type="AlphaFoldDB" id="A0A0D1A7X9"/>
<protein>
    <submittedName>
        <fullName evidence="2">Putative membrane protein</fullName>
    </submittedName>
</protein>
<proteinExistence type="predicted"/>
<accession>A0A0D1A7X9</accession>
<evidence type="ECO:0000313" key="2">
    <source>
        <dbReference type="EMBL" id="KIS02861.1"/>
    </source>
</evidence>
<dbReference type="RefSeq" id="WP_044011276.1">
    <property type="nucleotide sequence ID" value="NZ_AWTT01000044.1"/>
</dbReference>
<feature type="transmembrane region" description="Helical" evidence="1">
    <location>
        <begin position="127"/>
        <end position="149"/>
    </location>
</feature>
<dbReference type="PATRIC" id="fig|1335616.4.peg.1587"/>
<keyword evidence="1" id="KW-0812">Transmembrane</keyword>
<keyword evidence="3" id="KW-1185">Reference proteome</keyword>
<gene>
    <name evidence="2" type="ORF">WDC_1579</name>
</gene>